<evidence type="ECO:0000313" key="2">
    <source>
        <dbReference type="EMBL" id="PIR94339.1"/>
    </source>
</evidence>
<dbReference type="EMBL" id="PFAP01000009">
    <property type="protein sequence ID" value="PIR94339.1"/>
    <property type="molecule type" value="Genomic_DNA"/>
</dbReference>
<accession>A0A2H0V7G9</accession>
<evidence type="ECO:0000256" key="1">
    <source>
        <dbReference type="SAM" id="MobiDB-lite"/>
    </source>
</evidence>
<name>A0A2H0V7G9_9BACT</name>
<gene>
    <name evidence="2" type="ORF">COT97_01865</name>
</gene>
<dbReference type="Proteomes" id="UP000229901">
    <property type="component" value="Unassembled WGS sequence"/>
</dbReference>
<feature type="region of interest" description="Disordered" evidence="1">
    <location>
        <begin position="1"/>
        <end position="35"/>
    </location>
</feature>
<proteinExistence type="predicted"/>
<feature type="compositionally biased region" description="Basic and acidic residues" evidence="1">
    <location>
        <begin position="24"/>
        <end position="35"/>
    </location>
</feature>
<protein>
    <submittedName>
        <fullName evidence="2">Uncharacterized protein</fullName>
    </submittedName>
</protein>
<reference evidence="3" key="1">
    <citation type="submission" date="2017-09" db="EMBL/GenBank/DDBJ databases">
        <title>Depth-based differentiation of microbial function through sediment-hosted aquifers and enrichment of novel symbionts in the deep terrestrial subsurface.</title>
        <authorList>
            <person name="Probst A.J."/>
            <person name="Ladd B."/>
            <person name="Jarett J.K."/>
            <person name="Geller-Mcgrath D.E."/>
            <person name="Sieber C.M.K."/>
            <person name="Emerson J.B."/>
            <person name="Anantharaman K."/>
            <person name="Thomas B.C."/>
            <person name="Malmstrom R."/>
            <person name="Stieglmeier M."/>
            <person name="Klingl A."/>
            <person name="Woyke T."/>
            <person name="Ryan C.M."/>
            <person name="Banfield J.F."/>
        </authorList>
    </citation>
    <scope>NUCLEOTIDE SEQUENCE [LARGE SCALE GENOMIC DNA]</scope>
</reference>
<dbReference type="AlphaFoldDB" id="A0A2H0V7G9"/>
<comment type="caution">
    <text evidence="2">The sequence shown here is derived from an EMBL/GenBank/DDBJ whole genome shotgun (WGS) entry which is preliminary data.</text>
</comment>
<sequence>MAFAQPKFEQPQEEPKQPETSLPRAEERTDGLDSNKILKEIATELDQIYKDYEANKEIETASVETINTQAQKFQTALTTMQHQLNARIKTYELELTLPVTSEGTKKNNEKKQALLKQMRPMSTELLIITSDLDDVLIESDLVKKDNLFDKFTARLKKFEKEHTATQEVERYYTKKDT</sequence>
<evidence type="ECO:0000313" key="3">
    <source>
        <dbReference type="Proteomes" id="UP000229901"/>
    </source>
</evidence>
<organism evidence="2 3">
    <name type="scientific">Candidatus Falkowbacteria bacterium CG10_big_fil_rev_8_21_14_0_10_39_11</name>
    <dbReference type="NCBI Taxonomy" id="1974565"/>
    <lineage>
        <taxon>Bacteria</taxon>
        <taxon>Candidatus Falkowiibacteriota</taxon>
    </lineage>
</organism>